<protein>
    <recommendedName>
        <fullName evidence="1">CBM21 domain-containing protein</fullName>
    </recommendedName>
</protein>
<name>A0AAD7S4D0_9TELE</name>
<comment type="caution">
    <text evidence="2">The sequence shown here is derived from an EMBL/GenBank/DDBJ whole genome shotgun (WGS) entry which is preliminary data.</text>
</comment>
<dbReference type="InterPro" id="IPR038175">
    <property type="entry name" value="CBM21_dom_sf"/>
</dbReference>
<dbReference type="GO" id="GO:0000164">
    <property type="term" value="C:protein phosphatase type 1 complex"/>
    <property type="evidence" value="ECO:0007669"/>
    <property type="project" value="TreeGrafter"/>
</dbReference>
<dbReference type="Pfam" id="PF03370">
    <property type="entry name" value="CBM_21"/>
    <property type="match status" value="1"/>
</dbReference>
<reference evidence="2" key="1">
    <citation type="journal article" date="2023" name="Science">
        <title>Genome structures resolve the early diversification of teleost fishes.</title>
        <authorList>
            <person name="Parey E."/>
            <person name="Louis A."/>
            <person name="Montfort J."/>
            <person name="Bouchez O."/>
            <person name="Roques C."/>
            <person name="Iampietro C."/>
            <person name="Lluch J."/>
            <person name="Castinel A."/>
            <person name="Donnadieu C."/>
            <person name="Desvignes T."/>
            <person name="Floi Bucao C."/>
            <person name="Jouanno E."/>
            <person name="Wen M."/>
            <person name="Mejri S."/>
            <person name="Dirks R."/>
            <person name="Jansen H."/>
            <person name="Henkel C."/>
            <person name="Chen W.J."/>
            <person name="Zahm M."/>
            <person name="Cabau C."/>
            <person name="Klopp C."/>
            <person name="Thompson A.W."/>
            <person name="Robinson-Rechavi M."/>
            <person name="Braasch I."/>
            <person name="Lecointre G."/>
            <person name="Bobe J."/>
            <person name="Postlethwait J.H."/>
            <person name="Berthelot C."/>
            <person name="Roest Crollius H."/>
            <person name="Guiguen Y."/>
        </authorList>
    </citation>
    <scope>NUCLEOTIDE SEQUENCE</scope>
    <source>
        <strain evidence="2">NC1722</strain>
    </source>
</reference>
<accession>A0AAD7S4D0</accession>
<dbReference type="Proteomes" id="UP001221898">
    <property type="component" value="Unassembled WGS sequence"/>
</dbReference>
<dbReference type="GO" id="GO:0008157">
    <property type="term" value="F:protein phosphatase 1 binding"/>
    <property type="evidence" value="ECO:0007669"/>
    <property type="project" value="TreeGrafter"/>
</dbReference>
<dbReference type="GO" id="GO:2001069">
    <property type="term" value="F:glycogen binding"/>
    <property type="evidence" value="ECO:0007669"/>
    <property type="project" value="TreeGrafter"/>
</dbReference>
<dbReference type="AlphaFoldDB" id="A0AAD7S4D0"/>
<evidence type="ECO:0000313" key="3">
    <source>
        <dbReference type="Proteomes" id="UP001221898"/>
    </source>
</evidence>
<dbReference type="EMBL" id="JAINUG010000115">
    <property type="protein sequence ID" value="KAJ8395557.1"/>
    <property type="molecule type" value="Genomic_DNA"/>
</dbReference>
<evidence type="ECO:0000259" key="1">
    <source>
        <dbReference type="PROSITE" id="PS51159"/>
    </source>
</evidence>
<sequence length="339" mass="36941">MSCTTVLPGLGGRSMPASVMPMDLATMRLYLSQSPPLNHLLGAFSPKSVVAPRTLHHVLQKQPALPSLNWAAARSSTLGSGAKKKRVVFADAKGLALTAVRFFSEEVEPPGRCLSPPPDETALRVSRLLGPGGASQVGGKVVEVRPPARRGQQLWLGFLQPVADFVSFSARLQESLVLLESCSVTAHALKGRVRVRNIGFEKAVHVRITFDSWKSHHDVPCTHLHLRNAATLDTDLFTFNVPLPQNLDPRERLEFCISFSPGGQCAPLWDNNKGQNYRIHVCTEPKTTTASILTSHCSLTLPAKRKGSWVSLPRAPGHRLNYLTNSLSTSLLSTRAERG</sequence>
<dbReference type="PANTHER" id="PTHR12307">
    <property type="entry name" value="PROTEIN PHOSPHATASE 1 REGULATORY SUBUNIT"/>
    <property type="match status" value="1"/>
</dbReference>
<organism evidence="2 3">
    <name type="scientific">Aldrovandia affinis</name>
    <dbReference type="NCBI Taxonomy" id="143900"/>
    <lineage>
        <taxon>Eukaryota</taxon>
        <taxon>Metazoa</taxon>
        <taxon>Chordata</taxon>
        <taxon>Craniata</taxon>
        <taxon>Vertebrata</taxon>
        <taxon>Euteleostomi</taxon>
        <taxon>Actinopterygii</taxon>
        <taxon>Neopterygii</taxon>
        <taxon>Teleostei</taxon>
        <taxon>Notacanthiformes</taxon>
        <taxon>Halosauridae</taxon>
        <taxon>Aldrovandia</taxon>
    </lineage>
</organism>
<dbReference type="PANTHER" id="PTHR12307:SF49">
    <property type="entry name" value="PROTEIN PHOSPHATASE 1 REGULATORY SUBUNIT"/>
    <property type="match status" value="1"/>
</dbReference>
<dbReference type="GO" id="GO:0005979">
    <property type="term" value="P:regulation of glycogen biosynthetic process"/>
    <property type="evidence" value="ECO:0007669"/>
    <property type="project" value="TreeGrafter"/>
</dbReference>
<dbReference type="InterPro" id="IPR005036">
    <property type="entry name" value="CBM21_dom"/>
</dbReference>
<dbReference type="InterPro" id="IPR050782">
    <property type="entry name" value="PP1_regulatory_subunit_3"/>
</dbReference>
<gene>
    <name evidence="2" type="ORF">AAFF_G00030380</name>
</gene>
<keyword evidence="3" id="KW-1185">Reference proteome</keyword>
<proteinExistence type="predicted"/>
<feature type="domain" description="CBM21" evidence="1">
    <location>
        <begin position="169"/>
        <end position="280"/>
    </location>
</feature>
<dbReference type="Gene3D" id="2.60.40.2440">
    <property type="entry name" value="Carbohydrate binding type-21 domain"/>
    <property type="match status" value="1"/>
</dbReference>
<dbReference type="PROSITE" id="PS51159">
    <property type="entry name" value="CBM21"/>
    <property type="match status" value="1"/>
</dbReference>
<evidence type="ECO:0000313" key="2">
    <source>
        <dbReference type="EMBL" id="KAJ8395557.1"/>
    </source>
</evidence>